<dbReference type="Gene3D" id="3.40.47.10">
    <property type="match status" value="1"/>
</dbReference>
<dbReference type="EMBL" id="PPFX01000010">
    <property type="protein sequence ID" value="PNU20628.1"/>
    <property type="molecule type" value="Genomic_DNA"/>
</dbReference>
<dbReference type="Proteomes" id="UP000236340">
    <property type="component" value="Unassembled WGS sequence"/>
</dbReference>
<gene>
    <name evidence="2" type="ORF">C2E25_06175</name>
</gene>
<dbReference type="InterPro" id="IPR014030">
    <property type="entry name" value="Ketoacyl_synth_N"/>
</dbReference>
<name>A0A2K2HBD4_9BACT</name>
<dbReference type="OrthoDB" id="5455053at2"/>
<feature type="domain" description="Beta-ketoacyl synthase-like N-terminal" evidence="1">
    <location>
        <begin position="80"/>
        <end position="178"/>
    </location>
</feature>
<dbReference type="AlphaFoldDB" id="A0A2K2HBD4"/>
<dbReference type="RefSeq" id="WP_103114897.1">
    <property type="nucleotide sequence ID" value="NZ_PPFX01000010.1"/>
</dbReference>
<evidence type="ECO:0000313" key="2">
    <source>
        <dbReference type="EMBL" id="PNU20628.1"/>
    </source>
</evidence>
<dbReference type="GO" id="GO:0016746">
    <property type="term" value="F:acyltransferase activity"/>
    <property type="evidence" value="ECO:0007669"/>
    <property type="project" value="InterPro"/>
</dbReference>
<protein>
    <submittedName>
        <fullName evidence="2">Beta-ketoacyl synthase</fullName>
    </submittedName>
</protein>
<dbReference type="InterPro" id="IPR016039">
    <property type="entry name" value="Thiolase-like"/>
</dbReference>
<evidence type="ECO:0000313" key="3">
    <source>
        <dbReference type="Proteomes" id="UP000236340"/>
    </source>
</evidence>
<dbReference type="Pfam" id="PF13723">
    <property type="entry name" value="Ketoacyl-synt_2"/>
    <property type="match status" value="1"/>
</dbReference>
<accession>A0A2K2HBD4</accession>
<dbReference type="SUPFAM" id="SSF53901">
    <property type="entry name" value="Thiolase-like"/>
    <property type="match status" value="1"/>
</dbReference>
<evidence type="ECO:0000259" key="1">
    <source>
        <dbReference type="Pfam" id="PF13723"/>
    </source>
</evidence>
<proteinExistence type="predicted"/>
<reference evidence="2 3" key="1">
    <citation type="journal article" date="2018" name="Genome Announc.">
        <title>Genome Sequence of Geothermobacter sp. HR-1 Iron Reducer from the Loihi Seamount.</title>
        <authorList>
            <person name="Smith H."/>
            <person name="Abuyen K."/>
            <person name="Tremblay J."/>
            <person name="Savalia P."/>
            <person name="Perez-Rodriguez I."/>
            <person name="Emerson D."/>
            <person name="Tully B."/>
            <person name="Amend J."/>
        </authorList>
    </citation>
    <scope>NUCLEOTIDE SEQUENCE [LARGE SCALE GENOMIC DNA]</scope>
    <source>
        <strain evidence="2 3">HR-1</strain>
    </source>
</reference>
<sequence length="345" mass="35931">MIAPLITGLGPVGGFGAGVGALRNALAGESRPEAYRVDLTPLERYLNRRATRRIDRFSQIGLLGACLALEDAGLSGGDLSRVGLILSSGYGPLRTTFSFLDSVLDDGDCLASPTHFSNSVHNAAAAHIGIQLGLTAPCMSLSQFELSVASGLQLARCWLAERRVDAVLFGAIDESCPVVDYCYRRYFGPAGERLEPWVLQRQTAVPGEGGCFMVLQVDPSAGRSYARLDRAEVCGISPGPKSTGSEDAPWVLGCDGHAGIGPRYAALLPAGSQVAAYAGLYGALPVGQAFDVTIAALGLEGGALYPCDPLPEGLAWQPAGHLGSTRVNCLKLAATGWGLVGLESV</sequence>
<comment type="caution">
    <text evidence="2">The sequence shown here is derived from an EMBL/GenBank/DDBJ whole genome shotgun (WGS) entry which is preliminary data.</text>
</comment>
<organism evidence="2 3">
    <name type="scientific">Geothermobacter hydrogeniphilus</name>
    <dbReference type="NCBI Taxonomy" id="1969733"/>
    <lineage>
        <taxon>Bacteria</taxon>
        <taxon>Pseudomonadati</taxon>
        <taxon>Thermodesulfobacteriota</taxon>
        <taxon>Desulfuromonadia</taxon>
        <taxon>Desulfuromonadales</taxon>
        <taxon>Geothermobacteraceae</taxon>
        <taxon>Geothermobacter</taxon>
    </lineage>
</organism>